<gene>
    <name evidence="2" type="ORF">PARMNEM_LOCUS9349</name>
</gene>
<feature type="compositionally biased region" description="Basic and acidic residues" evidence="1">
    <location>
        <begin position="1"/>
        <end position="18"/>
    </location>
</feature>
<sequence>MNRQRATERLQRNQRKQDTYVNQRRNPPRGFELNSLVFVRKQSQATGKLDSCMRGPYRVVNVLPYGRYELQLVAGSYGKTTQAAAEYMVPWRGEWTPEVCAAYFEDADIEGEESTAEESQLVKGQSPRPKPLDAVGLGQDVEEEQQTETSRIERPSAPTPRAYVTSYNDEPSPSASPVIDATPALFGPSDEADIQREREPDDGLLSGEAV</sequence>
<keyword evidence="3" id="KW-1185">Reference proteome</keyword>
<reference evidence="2 3" key="1">
    <citation type="submission" date="2023-11" db="EMBL/GenBank/DDBJ databases">
        <authorList>
            <person name="Hedman E."/>
            <person name="Englund M."/>
            <person name="Stromberg M."/>
            <person name="Nyberg Akerstrom W."/>
            <person name="Nylinder S."/>
            <person name="Jareborg N."/>
            <person name="Kallberg Y."/>
            <person name="Kronander E."/>
        </authorList>
    </citation>
    <scope>NUCLEOTIDE SEQUENCE [LARGE SCALE GENOMIC DNA]</scope>
</reference>
<proteinExistence type="predicted"/>
<feature type="region of interest" description="Disordered" evidence="1">
    <location>
        <begin position="1"/>
        <end position="26"/>
    </location>
</feature>
<protein>
    <submittedName>
        <fullName evidence="2">Uncharacterized protein</fullName>
    </submittedName>
</protein>
<dbReference type="EMBL" id="CAVLGL010000082">
    <property type="protein sequence ID" value="CAK1588753.1"/>
    <property type="molecule type" value="Genomic_DNA"/>
</dbReference>
<accession>A0AAV1L1E3</accession>
<evidence type="ECO:0000256" key="1">
    <source>
        <dbReference type="SAM" id="MobiDB-lite"/>
    </source>
</evidence>
<evidence type="ECO:0000313" key="3">
    <source>
        <dbReference type="Proteomes" id="UP001314205"/>
    </source>
</evidence>
<dbReference type="AlphaFoldDB" id="A0AAV1L1E3"/>
<evidence type="ECO:0000313" key="2">
    <source>
        <dbReference type="EMBL" id="CAK1588753.1"/>
    </source>
</evidence>
<dbReference type="Proteomes" id="UP001314205">
    <property type="component" value="Unassembled WGS sequence"/>
</dbReference>
<organism evidence="2 3">
    <name type="scientific">Parnassius mnemosyne</name>
    <name type="common">clouded apollo</name>
    <dbReference type="NCBI Taxonomy" id="213953"/>
    <lineage>
        <taxon>Eukaryota</taxon>
        <taxon>Metazoa</taxon>
        <taxon>Ecdysozoa</taxon>
        <taxon>Arthropoda</taxon>
        <taxon>Hexapoda</taxon>
        <taxon>Insecta</taxon>
        <taxon>Pterygota</taxon>
        <taxon>Neoptera</taxon>
        <taxon>Endopterygota</taxon>
        <taxon>Lepidoptera</taxon>
        <taxon>Glossata</taxon>
        <taxon>Ditrysia</taxon>
        <taxon>Papilionoidea</taxon>
        <taxon>Papilionidae</taxon>
        <taxon>Parnassiinae</taxon>
        <taxon>Parnassini</taxon>
        <taxon>Parnassius</taxon>
        <taxon>Driopa</taxon>
    </lineage>
</organism>
<comment type="caution">
    <text evidence="2">The sequence shown here is derived from an EMBL/GenBank/DDBJ whole genome shotgun (WGS) entry which is preliminary data.</text>
</comment>
<feature type="compositionally biased region" description="Polar residues" evidence="1">
    <location>
        <begin position="165"/>
        <end position="175"/>
    </location>
</feature>
<name>A0AAV1L1E3_9NEOP</name>
<feature type="region of interest" description="Disordered" evidence="1">
    <location>
        <begin position="110"/>
        <end position="210"/>
    </location>
</feature>